<dbReference type="Proteomes" id="UP000000390">
    <property type="component" value="Chromosome"/>
</dbReference>
<organism evidence="1 2">
    <name type="scientific">Halalkalicoccus jeotgali (strain DSM 18796 / CECT 7217 / JCM 14584 / KCTC 4019 / B3)</name>
    <dbReference type="NCBI Taxonomy" id="795797"/>
    <lineage>
        <taxon>Archaea</taxon>
        <taxon>Methanobacteriati</taxon>
        <taxon>Methanobacteriota</taxon>
        <taxon>Stenosarchaea group</taxon>
        <taxon>Halobacteria</taxon>
        <taxon>Halobacteriales</taxon>
        <taxon>Halococcaceae</taxon>
        <taxon>Halalkalicoccus</taxon>
    </lineage>
</organism>
<dbReference type="EMBL" id="CP002062">
    <property type="protein sequence ID" value="ADJ13899.1"/>
    <property type="molecule type" value="Genomic_DNA"/>
</dbReference>
<gene>
    <name evidence="1" type="ordered locus">HacjB3_02530</name>
</gene>
<accession>D8J6M2</accession>
<dbReference type="KEGG" id="hje:HacjB3_02530"/>
<dbReference type="HOGENOM" id="CLU_1850559_0_0_2"/>
<name>D8J6M2_HALJB</name>
<evidence type="ECO:0000313" key="1">
    <source>
        <dbReference type="EMBL" id="ADJ13899.1"/>
    </source>
</evidence>
<dbReference type="AlphaFoldDB" id="D8J6M2"/>
<evidence type="ECO:0000313" key="2">
    <source>
        <dbReference type="Proteomes" id="UP000000390"/>
    </source>
</evidence>
<proteinExistence type="predicted"/>
<protein>
    <submittedName>
        <fullName evidence="1">Uncharacterized protein</fullName>
    </submittedName>
</protein>
<sequence length="138" mass="15735">MDCSRVNRQVMTGFEWDDELTVRQAIGLIDTDNRDTSYTRTIASTKCSCVTDSQILGFCKVLSNNGFIRRSRRMPLDEFGVGDGSEVGIVRSSSKIRLPIVYLGKDNFWTSVDPFSVERIRDFYIKTAIDRMGRVCRC</sequence>
<reference evidence="1 2" key="1">
    <citation type="journal article" date="2010" name="J. Bacteriol.">
        <title>Complete genome sequence of Halalkalicoccus jeotgali B3(T), an extremely halophilic archaeon.</title>
        <authorList>
            <person name="Roh S.W."/>
            <person name="Nam Y.D."/>
            <person name="Nam S.H."/>
            <person name="Choi S.H."/>
            <person name="Park H.S."/>
            <person name="Bae J.W."/>
        </authorList>
    </citation>
    <scope>NUCLEOTIDE SEQUENCE [LARGE SCALE GENOMIC DNA]</scope>
    <source>
        <strain evidence="2">DSM 18796 / CECT 7217 / JCM 14584 / KCTC 4019 / B3</strain>
    </source>
</reference>